<evidence type="ECO:0000256" key="1">
    <source>
        <dbReference type="SAM" id="SignalP"/>
    </source>
</evidence>
<reference evidence="3" key="1">
    <citation type="submission" date="2016-10" db="EMBL/GenBank/DDBJ databases">
        <authorList>
            <person name="Varghese N."/>
            <person name="Submissions S."/>
        </authorList>
    </citation>
    <scope>NUCLEOTIDE SEQUENCE [LARGE SCALE GENOMIC DNA]</scope>
    <source>
        <strain evidence="3">DSM 24729</strain>
    </source>
</reference>
<protein>
    <submittedName>
        <fullName evidence="2">CarboxypepD_reg-like domain-containing protein</fullName>
    </submittedName>
</protein>
<organism evidence="2 3">
    <name type="scientific">Cellulophaga baltica</name>
    <dbReference type="NCBI Taxonomy" id="76594"/>
    <lineage>
        <taxon>Bacteria</taxon>
        <taxon>Pseudomonadati</taxon>
        <taxon>Bacteroidota</taxon>
        <taxon>Flavobacteriia</taxon>
        <taxon>Flavobacteriales</taxon>
        <taxon>Flavobacteriaceae</taxon>
        <taxon>Cellulophaga</taxon>
    </lineage>
</organism>
<keyword evidence="3" id="KW-1185">Reference proteome</keyword>
<proteinExistence type="predicted"/>
<dbReference type="Pfam" id="PF13715">
    <property type="entry name" value="CarbopepD_reg_2"/>
    <property type="match status" value="1"/>
</dbReference>
<name>A0A1G7DFX4_9FLAO</name>
<feature type="chain" id="PRO_5010336055" evidence="1">
    <location>
        <begin position="21"/>
        <end position="133"/>
    </location>
</feature>
<dbReference type="eggNOG" id="COG1629">
    <property type="taxonomic scope" value="Bacteria"/>
</dbReference>
<dbReference type="Proteomes" id="UP000182114">
    <property type="component" value="Unassembled WGS sequence"/>
</dbReference>
<keyword evidence="1" id="KW-0732">Signal</keyword>
<evidence type="ECO:0000313" key="2">
    <source>
        <dbReference type="EMBL" id="SDE50417.1"/>
    </source>
</evidence>
<feature type="signal peptide" evidence="1">
    <location>
        <begin position="1"/>
        <end position="20"/>
    </location>
</feature>
<dbReference type="EMBL" id="FNBD01000001">
    <property type="protein sequence ID" value="SDE50417.1"/>
    <property type="molecule type" value="Genomic_DNA"/>
</dbReference>
<dbReference type="RefSeq" id="WP_074537292.1">
    <property type="nucleotide sequence ID" value="NZ_FNBD01000001.1"/>
</dbReference>
<dbReference type="Gene3D" id="2.60.40.1120">
    <property type="entry name" value="Carboxypeptidase-like, regulatory domain"/>
    <property type="match status" value="1"/>
</dbReference>
<gene>
    <name evidence="2" type="ORF">SAMN04487992_101543</name>
</gene>
<sequence length="133" mass="14570">MNKVLSILLFLVTIASFSQNSGKIMGNVSDAEIENEALLFASVKIKDTPNVAQTNFHGNYEFENIASGEYTLVFTFLGYETKEVAVSVKNNEISRVDGALKSKTIAIDLLSDEEIAATEKSKNTISKRNSSLK</sequence>
<dbReference type="SUPFAM" id="SSF49464">
    <property type="entry name" value="Carboxypeptidase regulatory domain-like"/>
    <property type="match status" value="1"/>
</dbReference>
<accession>A0A1G7DFX4</accession>
<evidence type="ECO:0000313" key="3">
    <source>
        <dbReference type="Proteomes" id="UP000182114"/>
    </source>
</evidence>
<dbReference type="AlphaFoldDB" id="A0A1G7DFX4"/>
<dbReference type="InterPro" id="IPR008969">
    <property type="entry name" value="CarboxyPept-like_regulatory"/>
</dbReference>